<feature type="region of interest" description="Disordered" evidence="1">
    <location>
        <begin position="84"/>
        <end position="103"/>
    </location>
</feature>
<evidence type="ECO:0000313" key="3">
    <source>
        <dbReference type="Proteomes" id="UP001153269"/>
    </source>
</evidence>
<comment type="caution">
    <text evidence="2">The sequence shown here is derived from an EMBL/GenBank/DDBJ whole genome shotgun (WGS) entry which is preliminary data.</text>
</comment>
<dbReference type="AlphaFoldDB" id="A0A9N7YX96"/>
<sequence>MRQAFPLTGIHLHMRNILTSPNDQDLNAWDAALTLSAPSGAITEEVLDSTPLKNGTQSHERWSVCGLEAGDKYIIAWRTAANNPTAASESELSPAPQPNRLAP</sequence>
<evidence type="ECO:0000313" key="2">
    <source>
        <dbReference type="EMBL" id="CAB1443338.1"/>
    </source>
</evidence>
<proteinExistence type="predicted"/>
<organism evidence="2 3">
    <name type="scientific">Pleuronectes platessa</name>
    <name type="common">European plaice</name>
    <dbReference type="NCBI Taxonomy" id="8262"/>
    <lineage>
        <taxon>Eukaryota</taxon>
        <taxon>Metazoa</taxon>
        <taxon>Chordata</taxon>
        <taxon>Craniata</taxon>
        <taxon>Vertebrata</taxon>
        <taxon>Euteleostomi</taxon>
        <taxon>Actinopterygii</taxon>
        <taxon>Neopterygii</taxon>
        <taxon>Teleostei</taxon>
        <taxon>Neoteleostei</taxon>
        <taxon>Acanthomorphata</taxon>
        <taxon>Carangaria</taxon>
        <taxon>Pleuronectiformes</taxon>
        <taxon>Pleuronectoidei</taxon>
        <taxon>Pleuronectidae</taxon>
        <taxon>Pleuronectes</taxon>
    </lineage>
</organism>
<dbReference type="EMBL" id="CADEAL010003068">
    <property type="protein sequence ID" value="CAB1443338.1"/>
    <property type="molecule type" value="Genomic_DNA"/>
</dbReference>
<protein>
    <submittedName>
        <fullName evidence="2">Uncharacterized protein</fullName>
    </submittedName>
</protein>
<keyword evidence="3" id="KW-1185">Reference proteome</keyword>
<reference evidence="2" key="1">
    <citation type="submission" date="2020-03" db="EMBL/GenBank/DDBJ databases">
        <authorList>
            <person name="Weist P."/>
        </authorList>
    </citation>
    <scope>NUCLEOTIDE SEQUENCE</scope>
</reference>
<dbReference type="Proteomes" id="UP001153269">
    <property type="component" value="Unassembled WGS sequence"/>
</dbReference>
<name>A0A9N7YX96_PLEPL</name>
<evidence type="ECO:0000256" key="1">
    <source>
        <dbReference type="SAM" id="MobiDB-lite"/>
    </source>
</evidence>
<gene>
    <name evidence="2" type="ORF">PLEPLA_LOCUS31054</name>
</gene>
<accession>A0A9N7YX96</accession>